<dbReference type="OrthoDB" id="9785707at2"/>
<dbReference type="Proteomes" id="UP000007383">
    <property type="component" value="Chromosome"/>
</dbReference>
<gene>
    <name evidence="3" type="ordered locus">Spiaf_2112</name>
</gene>
<dbReference type="EMBL" id="CP003282">
    <property type="protein sequence ID" value="AFG38160.1"/>
    <property type="molecule type" value="Genomic_DNA"/>
</dbReference>
<dbReference type="AlphaFoldDB" id="H9UKW7"/>
<dbReference type="GO" id="GO:0009294">
    <property type="term" value="P:DNA-mediated transformation"/>
    <property type="evidence" value="ECO:0007669"/>
    <property type="project" value="InterPro"/>
</dbReference>
<comment type="similarity">
    <text evidence="1">Belongs to the DprA/Smf family.</text>
</comment>
<dbReference type="RefSeq" id="WP_014456143.1">
    <property type="nucleotide sequence ID" value="NC_017098.1"/>
</dbReference>
<sequence length="294" mass="31854">MLELAIALQHLPFLNSAERLQLMELYSGLDDLRRITARDMLQAVGRPYRGQEFDPEVLIQRVYRQQDWMDAAGIHALHIWSSAYPALLREMDHPPVVLYVRGELPQGPCISVVGTRHPTSEGRHAAYRVGFELVRLGYCVVSGLAMGIDAAAHEGALGGGGITAAVLGSGVDRIYPRGNLQLASRLLAQDGALISEFPPGTMPAKRRFPLRNRVIAGLSALTVIVEAPRNSGALITADFAAGKREVLVHQAGCDSVLGDGCRELVLNGVKVIRGRAAELIPAAHREGADEYRDD</sequence>
<evidence type="ECO:0000256" key="1">
    <source>
        <dbReference type="ARBA" id="ARBA00006525"/>
    </source>
</evidence>
<dbReference type="SUPFAM" id="SSF102405">
    <property type="entry name" value="MCP/YpsA-like"/>
    <property type="match status" value="1"/>
</dbReference>
<dbReference type="PATRIC" id="fig|889378.3.peg.2099"/>
<dbReference type="PANTHER" id="PTHR43022:SF1">
    <property type="entry name" value="PROTEIN SMF"/>
    <property type="match status" value="1"/>
</dbReference>
<keyword evidence="4" id="KW-1185">Reference proteome</keyword>
<accession>H9UKW7</accession>
<evidence type="ECO:0000313" key="4">
    <source>
        <dbReference type="Proteomes" id="UP000007383"/>
    </source>
</evidence>
<dbReference type="Gene3D" id="3.40.50.450">
    <property type="match status" value="1"/>
</dbReference>
<dbReference type="STRING" id="889378.Spiaf_2112"/>
<protein>
    <submittedName>
        <fullName evidence="3">DNA protecting protein DprA</fullName>
    </submittedName>
</protein>
<name>H9UKW7_SPIAZ</name>
<evidence type="ECO:0000259" key="2">
    <source>
        <dbReference type="Pfam" id="PF02481"/>
    </source>
</evidence>
<dbReference type="Pfam" id="PF02481">
    <property type="entry name" value="DNA_processg_A"/>
    <property type="match status" value="1"/>
</dbReference>
<dbReference type="InterPro" id="IPR003488">
    <property type="entry name" value="DprA"/>
</dbReference>
<evidence type="ECO:0000313" key="3">
    <source>
        <dbReference type="EMBL" id="AFG38160.1"/>
    </source>
</evidence>
<dbReference type="NCBIfam" id="TIGR00732">
    <property type="entry name" value="dprA"/>
    <property type="match status" value="1"/>
</dbReference>
<dbReference type="KEGG" id="sfc:Spiaf_2112"/>
<dbReference type="InterPro" id="IPR057666">
    <property type="entry name" value="DrpA_SLOG"/>
</dbReference>
<dbReference type="HOGENOM" id="CLU_029601_3_1_12"/>
<organism evidence="3 4">
    <name type="scientific">Spirochaeta africana (strain ATCC 700263 / DSM 8902 / Z-7692)</name>
    <dbReference type="NCBI Taxonomy" id="889378"/>
    <lineage>
        <taxon>Bacteria</taxon>
        <taxon>Pseudomonadati</taxon>
        <taxon>Spirochaetota</taxon>
        <taxon>Spirochaetia</taxon>
        <taxon>Spirochaetales</taxon>
        <taxon>Spirochaetaceae</taxon>
        <taxon>Spirochaeta</taxon>
    </lineage>
</organism>
<dbReference type="eggNOG" id="COG0758">
    <property type="taxonomic scope" value="Bacteria"/>
</dbReference>
<feature type="domain" description="Smf/DprA SLOG" evidence="2">
    <location>
        <begin position="77"/>
        <end position="273"/>
    </location>
</feature>
<dbReference type="PANTHER" id="PTHR43022">
    <property type="entry name" value="PROTEIN SMF"/>
    <property type="match status" value="1"/>
</dbReference>
<reference evidence="4" key="1">
    <citation type="journal article" date="2013" name="Stand. Genomic Sci.">
        <title>Complete genome sequence of the halophilic bacterium Spirochaeta africana type strain (Z-7692(T)) from the alkaline Lake Magadi in the East African Rift.</title>
        <authorList>
            <person name="Liolos K."/>
            <person name="Abt B."/>
            <person name="Scheuner C."/>
            <person name="Teshima H."/>
            <person name="Held B."/>
            <person name="Lapidus A."/>
            <person name="Nolan M."/>
            <person name="Lucas S."/>
            <person name="Deshpande S."/>
            <person name="Cheng J.F."/>
            <person name="Tapia R."/>
            <person name="Goodwin L.A."/>
            <person name="Pitluck S."/>
            <person name="Pagani I."/>
            <person name="Ivanova N."/>
            <person name="Mavromatis K."/>
            <person name="Mikhailova N."/>
            <person name="Huntemann M."/>
            <person name="Pati A."/>
            <person name="Chen A."/>
            <person name="Palaniappan K."/>
            <person name="Land M."/>
            <person name="Rohde M."/>
            <person name="Tindall B.J."/>
            <person name="Detter J.C."/>
            <person name="Goker M."/>
            <person name="Bristow J."/>
            <person name="Eisen J.A."/>
            <person name="Markowitz V."/>
            <person name="Hugenholtz P."/>
            <person name="Woyke T."/>
            <person name="Klenk H.P."/>
            <person name="Kyrpides N.C."/>
        </authorList>
    </citation>
    <scope>NUCLEOTIDE SEQUENCE</scope>
    <source>
        <strain evidence="4">ATCC 700263 / DSM 8902 / Z-7692</strain>
    </source>
</reference>
<proteinExistence type="inferred from homology"/>